<proteinExistence type="predicted"/>
<comment type="caution">
    <text evidence="1">The sequence shown here is derived from an EMBL/GenBank/DDBJ whole genome shotgun (WGS) entry which is preliminary data.</text>
</comment>
<sequence length="86" mass="9543">MTTAASIILFKNEFIATLSDGCRIQKPELRELANALIHAGVHLNDVHFEWNGSSGQRMITAGQQVAFRAEMRRLERHQVKGLAVAA</sequence>
<accession>A0A645DRY6</accession>
<name>A0A645DRY6_9ZZZZ</name>
<evidence type="ECO:0000313" key="1">
    <source>
        <dbReference type="EMBL" id="MPM92086.1"/>
    </source>
</evidence>
<reference evidence="1" key="1">
    <citation type="submission" date="2019-08" db="EMBL/GenBank/DDBJ databases">
        <authorList>
            <person name="Kucharzyk K."/>
            <person name="Murdoch R.W."/>
            <person name="Higgins S."/>
            <person name="Loffler F."/>
        </authorList>
    </citation>
    <scope>NUCLEOTIDE SEQUENCE</scope>
</reference>
<dbReference type="EMBL" id="VSSQ01039075">
    <property type="protein sequence ID" value="MPM92086.1"/>
    <property type="molecule type" value="Genomic_DNA"/>
</dbReference>
<dbReference type="AlphaFoldDB" id="A0A645DRY6"/>
<gene>
    <name evidence="1" type="ORF">SDC9_139220</name>
</gene>
<protein>
    <submittedName>
        <fullName evidence="1">Uncharacterized protein</fullName>
    </submittedName>
</protein>
<organism evidence="1">
    <name type="scientific">bioreactor metagenome</name>
    <dbReference type="NCBI Taxonomy" id="1076179"/>
    <lineage>
        <taxon>unclassified sequences</taxon>
        <taxon>metagenomes</taxon>
        <taxon>ecological metagenomes</taxon>
    </lineage>
</organism>